<evidence type="ECO:0000256" key="2">
    <source>
        <dbReference type="ARBA" id="ARBA00023157"/>
    </source>
</evidence>
<dbReference type="InterPro" id="IPR013783">
    <property type="entry name" value="Ig-like_fold"/>
</dbReference>
<proteinExistence type="predicted"/>
<dbReference type="Pfam" id="PF13927">
    <property type="entry name" value="Ig_3"/>
    <property type="match status" value="1"/>
</dbReference>
<reference evidence="5" key="1">
    <citation type="submission" date="2025-08" db="UniProtKB">
        <authorList>
            <consortium name="RefSeq"/>
        </authorList>
    </citation>
    <scope>IDENTIFICATION</scope>
</reference>
<evidence type="ECO:0000256" key="1">
    <source>
        <dbReference type="ARBA" id="ARBA00022729"/>
    </source>
</evidence>
<sequence>MSGPRLCSSSHNYQQSASCIFKVDQGLDGEYRCSSGNLFNESALSNRENVQFRDRSWILPSDPSPPLQGQNFSLMCMPKKGNHDYTWHSIISSSYYFLQRGQLLEISNFSRAYPDGYYCNSEGSGFYSRDFMFSNFYGLNIYGASYWTNAGRNVSVLSCRIGDSPWSSLYQDGIRVASTSITMANYNVFPKLFGSNYACQARNIWTSSRLSKTIYIHGRDDVIVRSSTKVAYLGQRLQLTCETHHGENVTFHWRKPNITLDGSNHIIDGETLTLEPVLSRDEGRYSCWIEKNGTRISSANDFLIQRMPI</sequence>
<dbReference type="PANTHER" id="PTHR11481">
    <property type="entry name" value="IMMUNOGLOBULIN FC RECEPTOR"/>
    <property type="match status" value="1"/>
</dbReference>
<evidence type="ECO:0000313" key="5">
    <source>
        <dbReference type="RefSeq" id="XP_035824240.1"/>
    </source>
</evidence>
<keyword evidence="1" id="KW-0732">Signal</keyword>
<dbReference type="Gene3D" id="2.60.40.10">
    <property type="entry name" value="Immunoglobulins"/>
    <property type="match status" value="1"/>
</dbReference>
<organism evidence="4 5">
    <name type="scientific">Aplysia californica</name>
    <name type="common">California sea hare</name>
    <dbReference type="NCBI Taxonomy" id="6500"/>
    <lineage>
        <taxon>Eukaryota</taxon>
        <taxon>Metazoa</taxon>
        <taxon>Spiralia</taxon>
        <taxon>Lophotrochozoa</taxon>
        <taxon>Mollusca</taxon>
        <taxon>Gastropoda</taxon>
        <taxon>Heterobranchia</taxon>
        <taxon>Euthyneura</taxon>
        <taxon>Tectipleura</taxon>
        <taxon>Aplysiida</taxon>
        <taxon>Aplysioidea</taxon>
        <taxon>Aplysiidae</taxon>
        <taxon>Aplysia</taxon>
    </lineage>
</organism>
<dbReference type="InterPro" id="IPR007110">
    <property type="entry name" value="Ig-like_dom"/>
</dbReference>
<dbReference type="RefSeq" id="XP_035824240.1">
    <property type="nucleotide sequence ID" value="XM_035968347.1"/>
</dbReference>
<name>A0ABM1VP98_APLCA</name>
<keyword evidence="2" id="KW-1015">Disulfide bond</keyword>
<protein>
    <submittedName>
        <fullName evidence="5">Uncharacterized protein LOC118477259</fullName>
    </submittedName>
</protein>
<evidence type="ECO:0000313" key="4">
    <source>
        <dbReference type="Proteomes" id="UP000694888"/>
    </source>
</evidence>
<gene>
    <name evidence="5" type="primary">LOC118477259</name>
</gene>
<dbReference type="InterPro" id="IPR003599">
    <property type="entry name" value="Ig_sub"/>
</dbReference>
<dbReference type="PROSITE" id="PS50835">
    <property type="entry name" value="IG_LIKE"/>
    <property type="match status" value="1"/>
</dbReference>
<dbReference type="SMART" id="SM00408">
    <property type="entry name" value="IGc2"/>
    <property type="match status" value="1"/>
</dbReference>
<keyword evidence="4" id="KW-1185">Reference proteome</keyword>
<dbReference type="InterPro" id="IPR050488">
    <property type="entry name" value="Ig_Fc_receptor"/>
</dbReference>
<dbReference type="SUPFAM" id="SSF48726">
    <property type="entry name" value="Immunoglobulin"/>
    <property type="match status" value="1"/>
</dbReference>
<dbReference type="InterPro" id="IPR003598">
    <property type="entry name" value="Ig_sub2"/>
</dbReference>
<dbReference type="GeneID" id="118477259"/>
<evidence type="ECO:0000259" key="3">
    <source>
        <dbReference type="PROSITE" id="PS50835"/>
    </source>
</evidence>
<dbReference type="PANTHER" id="PTHR11481:SF60">
    <property type="entry name" value="IG-LIKE DOMAIN-CONTAINING PROTEIN"/>
    <property type="match status" value="1"/>
</dbReference>
<dbReference type="Proteomes" id="UP000694888">
    <property type="component" value="Unplaced"/>
</dbReference>
<dbReference type="InterPro" id="IPR036179">
    <property type="entry name" value="Ig-like_dom_sf"/>
</dbReference>
<dbReference type="SMART" id="SM00409">
    <property type="entry name" value="IG"/>
    <property type="match status" value="2"/>
</dbReference>
<feature type="domain" description="Ig-like" evidence="3">
    <location>
        <begin position="220"/>
        <end position="297"/>
    </location>
</feature>
<accession>A0ABM1VP98</accession>